<evidence type="ECO:0000256" key="1">
    <source>
        <dbReference type="SAM" id="Phobius"/>
    </source>
</evidence>
<keyword evidence="1" id="KW-1133">Transmembrane helix</keyword>
<accession>A0ABS9Y6A3</accession>
<keyword evidence="1" id="KW-0812">Transmembrane</keyword>
<keyword evidence="1" id="KW-0472">Membrane</keyword>
<evidence type="ECO:0000313" key="2">
    <source>
        <dbReference type="EMBL" id="MCI3272050.1"/>
    </source>
</evidence>
<organism evidence="2 3">
    <name type="scientific">Streptomyces cylindrosporus</name>
    <dbReference type="NCBI Taxonomy" id="2927583"/>
    <lineage>
        <taxon>Bacteria</taxon>
        <taxon>Bacillati</taxon>
        <taxon>Actinomycetota</taxon>
        <taxon>Actinomycetes</taxon>
        <taxon>Kitasatosporales</taxon>
        <taxon>Streptomycetaceae</taxon>
        <taxon>Streptomyces</taxon>
    </lineage>
</organism>
<dbReference type="EMBL" id="JALDAY010000004">
    <property type="protein sequence ID" value="MCI3272050.1"/>
    <property type="molecule type" value="Genomic_DNA"/>
</dbReference>
<dbReference type="Proteomes" id="UP001165269">
    <property type="component" value="Unassembled WGS sequence"/>
</dbReference>
<dbReference type="RefSeq" id="WP_242765226.1">
    <property type="nucleotide sequence ID" value="NZ_JALDAY010000004.1"/>
</dbReference>
<keyword evidence="3" id="KW-1185">Reference proteome</keyword>
<protein>
    <recommendedName>
        <fullName evidence="4">Secreted protein</fullName>
    </recommendedName>
</protein>
<proteinExistence type="predicted"/>
<evidence type="ECO:0000313" key="3">
    <source>
        <dbReference type="Proteomes" id="UP001165269"/>
    </source>
</evidence>
<gene>
    <name evidence="2" type="ORF">MQP27_13095</name>
</gene>
<reference evidence="2" key="1">
    <citation type="submission" date="2022-03" db="EMBL/GenBank/DDBJ databases">
        <title>Streptomyces 7R015 and 7R016 isolated from Barleria lupulina in Thailand.</title>
        <authorList>
            <person name="Kanchanasin P."/>
            <person name="Phongsopitanun W."/>
            <person name="Tanasupawat S."/>
        </authorList>
    </citation>
    <scope>NUCLEOTIDE SEQUENCE</scope>
    <source>
        <strain evidence="2">7R015</strain>
    </source>
</reference>
<comment type="caution">
    <text evidence="2">The sequence shown here is derived from an EMBL/GenBank/DDBJ whole genome shotgun (WGS) entry which is preliminary data.</text>
</comment>
<feature type="transmembrane region" description="Helical" evidence="1">
    <location>
        <begin position="37"/>
        <end position="59"/>
    </location>
</feature>
<evidence type="ECO:0008006" key="4">
    <source>
        <dbReference type="Google" id="ProtNLM"/>
    </source>
</evidence>
<sequence length="278" mass="29380">MSENQNQPVGEVGPVELVASAGAPEAPAEKPVRRGRIVAVAGSALFAVALVVGVGYTVVTVNGADRDAGAPVWHLPKEDAEKAKAASAKGLSGMLVPFGEDGWSRGPDIAQYGSDAELSGAEATALRKESLSGLPRTQRKQLEKQIDKQRLEGVAMRSYVSTDQSSPIYTDTASIVSIELTRMDNRAAVRNISEAQNEFLDVLGIFRAGPKIKGHKDAGCFLAPADKKEKLDEMYCSAHVGDVLVTVTASSVKPMQTKSVAALVKQQLDRIAEPGEAV</sequence>
<name>A0ABS9Y6A3_9ACTN</name>